<keyword evidence="2" id="KW-1185">Reference proteome</keyword>
<accession>A0ABQ9GB16</accession>
<feature type="non-terminal residue" evidence="1">
    <location>
        <position position="383"/>
    </location>
</feature>
<protein>
    <submittedName>
        <fullName evidence="1">Uncharacterized protein</fullName>
    </submittedName>
</protein>
<gene>
    <name evidence="1" type="ORF">PR048_028602</name>
</gene>
<sequence length="383" mass="43720">MYDLYKNEYSEPVSLSSYKKSFYSKFNLWCKPLKKDTCNVCNALNTQMKDHDVPDLRQKLEAHQEAAEMARNEMKNNKKCATESTDLAVLTFDIQQTLLLPRITTNILWLYNYGIHDGSSKKGYCYIWVEGQAGRGAQEVFSCLQIHSMEHLPEEKKHAILWSDSNGGQNRNIKIVLMLKAVLPSHPTLETVVMKFIIPGHSFLPNDANFRDTECALKLQRRVYTPGDYVQVMSFCCRKNKLIVTEMRNGDFVGSAYLEKKIMNRKKDIDGRGVNWLKTINIEFDKCKPYSLVLKTSFNSVGPEICLKRINLSSVDSQDHVSGDNLQPLWSNDKAISAPKLSNLKSTMHLIPSDCRDFYDKLYTNGGTCDGFGESLDFTLQTE</sequence>
<dbReference type="PANTHER" id="PTHR10773">
    <property type="entry name" value="DNA-DIRECTED RNA POLYMERASES I, II, AND III SUBUNIT RPABC2"/>
    <property type="match status" value="1"/>
</dbReference>
<comment type="caution">
    <text evidence="1">The sequence shown here is derived from an EMBL/GenBank/DDBJ whole genome shotgun (WGS) entry which is preliminary data.</text>
</comment>
<reference evidence="1 2" key="1">
    <citation type="submission" date="2023-02" db="EMBL/GenBank/DDBJ databases">
        <title>LHISI_Scaffold_Assembly.</title>
        <authorList>
            <person name="Stuart O.P."/>
            <person name="Cleave R."/>
            <person name="Magrath M.J.L."/>
            <person name="Mikheyev A.S."/>
        </authorList>
    </citation>
    <scope>NUCLEOTIDE SEQUENCE [LARGE SCALE GENOMIC DNA]</scope>
    <source>
        <strain evidence="1">Daus_M_001</strain>
        <tissue evidence="1">Leg muscle</tissue>
    </source>
</reference>
<proteinExistence type="predicted"/>
<evidence type="ECO:0000313" key="1">
    <source>
        <dbReference type="EMBL" id="KAJ8869610.1"/>
    </source>
</evidence>
<dbReference type="Proteomes" id="UP001159363">
    <property type="component" value="Chromosome 12"/>
</dbReference>
<name>A0ABQ9GB16_9NEOP</name>
<evidence type="ECO:0000313" key="2">
    <source>
        <dbReference type="Proteomes" id="UP001159363"/>
    </source>
</evidence>
<organism evidence="1 2">
    <name type="scientific">Dryococelus australis</name>
    <dbReference type="NCBI Taxonomy" id="614101"/>
    <lineage>
        <taxon>Eukaryota</taxon>
        <taxon>Metazoa</taxon>
        <taxon>Ecdysozoa</taxon>
        <taxon>Arthropoda</taxon>
        <taxon>Hexapoda</taxon>
        <taxon>Insecta</taxon>
        <taxon>Pterygota</taxon>
        <taxon>Neoptera</taxon>
        <taxon>Polyneoptera</taxon>
        <taxon>Phasmatodea</taxon>
        <taxon>Verophasmatodea</taxon>
        <taxon>Anareolatae</taxon>
        <taxon>Phasmatidae</taxon>
        <taxon>Eurycanthinae</taxon>
        <taxon>Dryococelus</taxon>
    </lineage>
</organism>
<dbReference type="PANTHER" id="PTHR10773:SF19">
    <property type="match status" value="1"/>
</dbReference>
<dbReference type="EMBL" id="JARBHB010000013">
    <property type="protein sequence ID" value="KAJ8869610.1"/>
    <property type="molecule type" value="Genomic_DNA"/>
</dbReference>